<dbReference type="AlphaFoldDB" id="A0A8S0W841"/>
<dbReference type="InterPro" id="IPR035205">
    <property type="entry name" value="DUF5320"/>
</dbReference>
<sequence length="107" mass="11157">MPGGDGTGPMGMGPLTGRRAGFCSGFATSGFLSPLPGYGRNFGRGRGFRMSRFSGLPGWAGTGFSALGGAYAGQGNEQEILGKQAELLEKQLQWVKQQLAKVEAKAE</sequence>
<protein>
    <recommendedName>
        <fullName evidence="2">DUF5320 domain-containing protein</fullName>
    </recommendedName>
</protein>
<evidence type="ECO:0000313" key="1">
    <source>
        <dbReference type="EMBL" id="CAA7601449.1"/>
    </source>
</evidence>
<name>A0A8S0W841_9FIRM</name>
<dbReference type="KEGG" id="aacx:DEACI_2116"/>
<dbReference type="Pfam" id="PF17253">
    <property type="entry name" value="DUF5320"/>
    <property type="match status" value="1"/>
</dbReference>
<organism evidence="1">
    <name type="scientific">Acididesulfobacillus acetoxydans</name>
    <dbReference type="NCBI Taxonomy" id="1561005"/>
    <lineage>
        <taxon>Bacteria</taxon>
        <taxon>Bacillati</taxon>
        <taxon>Bacillota</taxon>
        <taxon>Clostridia</taxon>
        <taxon>Eubacteriales</taxon>
        <taxon>Peptococcaceae</taxon>
        <taxon>Acididesulfobacillus</taxon>
    </lineage>
</organism>
<dbReference type="EMBL" id="LR746496">
    <property type="protein sequence ID" value="CAA7601449.1"/>
    <property type="molecule type" value="Genomic_DNA"/>
</dbReference>
<reference evidence="1" key="1">
    <citation type="submission" date="2020-01" db="EMBL/GenBank/DDBJ databases">
        <authorList>
            <person name="Hornung B."/>
        </authorList>
    </citation>
    <scope>NUCLEOTIDE SEQUENCE</scope>
    <source>
        <strain evidence="1">PacBioINE</strain>
    </source>
</reference>
<dbReference type="Proteomes" id="UP000836597">
    <property type="component" value="Chromosome"/>
</dbReference>
<dbReference type="RefSeq" id="WP_240984976.1">
    <property type="nucleotide sequence ID" value="NZ_LR746496.1"/>
</dbReference>
<gene>
    <name evidence="1" type="ORF">DEACI_2116</name>
</gene>
<proteinExistence type="predicted"/>
<accession>A0A8S0W841</accession>
<evidence type="ECO:0008006" key="2">
    <source>
        <dbReference type="Google" id="ProtNLM"/>
    </source>
</evidence>